<keyword evidence="1" id="KW-0472">Membrane</keyword>
<gene>
    <name evidence="3" type="ORF">I3J27_36885</name>
</gene>
<dbReference type="SUPFAM" id="SSF53300">
    <property type="entry name" value="vWA-like"/>
    <property type="match status" value="1"/>
</dbReference>
<dbReference type="InterPro" id="IPR036465">
    <property type="entry name" value="vWFA_dom_sf"/>
</dbReference>
<dbReference type="Pfam" id="PF11775">
    <property type="entry name" value="CobT_C"/>
    <property type="match status" value="1"/>
</dbReference>
<dbReference type="InterPro" id="IPR002035">
    <property type="entry name" value="VWF_A"/>
</dbReference>
<name>A0ABY7MKJ5_9BRAD</name>
<dbReference type="InterPro" id="IPR025861">
    <property type="entry name" value="CobT_VWA_dom"/>
</dbReference>
<evidence type="ECO:0000256" key="1">
    <source>
        <dbReference type="SAM" id="Phobius"/>
    </source>
</evidence>
<proteinExistence type="predicted"/>
<dbReference type="InterPro" id="IPR051928">
    <property type="entry name" value="NorD/CobT"/>
</dbReference>
<evidence type="ECO:0000259" key="2">
    <source>
        <dbReference type="SMART" id="SM00327"/>
    </source>
</evidence>
<dbReference type="EMBL" id="CP089391">
    <property type="protein sequence ID" value="WBL78451.1"/>
    <property type="molecule type" value="Genomic_DNA"/>
</dbReference>
<feature type="domain" description="VWFA" evidence="2">
    <location>
        <begin position="108"/>
        <end position="311"/>
    </location>
</feature>
<dbReference type="Gene3D" id="3.40.50.410">
    <property type="entry name" value="von Willebrand factor, type A domain"/>
    <property type="match status" value="1"/>
</dbReference>
<dbReference type="PANTHER" id="PTHR41248">
    <property type="entry name" value="NORD PROTEIN"/>
    <property type="match status" value="1"/>
</dbReference>
<dbReference type="SMART" id="SM00327">
    <property type="entry name" value="VWA"/>
    <property type="match status" value="1"/>
</dbReference>
<reference evidence="3" key="1">
    <citation type="submission" date="2021-12" db="EMBL/GenBank/DDBJ databases">
        <title>Bradyrhizobium xenonodulans sp. nov.</title>
        <authorList>
            <person name="Claassens R."/>
            <person name="Venter S.N."/>
            <person name="Beukes C.W."/>
            <person name="Stepkowski T."/>
            <person name="Steenkamp E.T."/>
        </authorList>
    </citation>
    <scope>NUCLEOTIDE SEQUENCE</scope>
    <source>
        <strain evidence="3">14AB</strain>
    </source>
</reference>
<keyword evidence="4" id="KW-1185">Reference proteome</keyword>
<dbReference type="RefSeq" id="WP_270163725.1">
    <property type="nucleotide sequence ID" value="NZ_CP089391.1"/>
</dbReference>
<keyword evidence="1" id="KW-1133">Transmembrane helix</keyword>
<keyword evidence="1" id="KW-0812">Transmembrane</keyword>
<organism evidence="3 4">
    <name type="scientific">Bradyrhizobium xenonodulans</name>
    <dbReference type="NCBI Taxonomy" id="2736875"/>
    <lineage>
        <taxon>Bacteria</taxon>
        <taxon>Pseudomonadati</taxon>
        <taxon>Pseudomonadota</taxon>
        <taxon>Alphaproteobacteria</taxon>
        <taxon>Hyphomicrobiales</taxon>
        <taxon>Nitrobacteraceae</taxon>
        <taxon>Bradyrhizobium</taxon>
    </lineage>
</organism>
<dbReference type="Proteomes" id="UP001179614">
    <property type="component" value="Chromosome"/>
</dbReference>
<evidence type="ECO:0000313" key="4">
    <source>
        <dbReference type="Proteomes" id="UP001179614"/>
    </source>
</evidence>
<dbReference type="PANTHER" id="PTHR41248:SF1">
    <property type="entry name" value="NORD PROTEIN"/>
    <property type="match status" value="1"/>
</dbReference>
<feature type="transmembrane region" description="Helical" evidence="1">
    <location>
        <begin position="6"/>
        <end position="23"/>
    </location>
</feature>
<accession>A0ABY7MKJ5</accession>
<protein>
    <submittedName>
        <fullName evidence="3">Cobalamin biosynthesis protein CobT</fullName>
    </submittedName>
</protein>
<evidence type="ECO:0000313" key="3">
    <source>
        <dbReference type="EMBL" id="WBL78451.1"/>
    </source>
</evidence>
<sequence>MLWRNAFLTVLVALIAVSFLPLLRRPWRNPVRFDSNRPYRAYTRDYDLEIKADDLDAVLTMLPDRHWAERFPEVDAEPLYDLEADLAARRAGMAASQPQDSSALGAADAVVSLLIDHSGSMRGQPMLFAARAALAASDLLDSLGARQEVLGFTTTRWKGGRSREKWLSDSQPSYPGRLNDLLHIVYCSTDEKLSARRCATMLRRDLVKENIDGEAIEWAASRLRRREERRKYLIVLSDGAPVDDSTLLTNGDGYLIHHLRQIIGEIEQAGDVQIAAIGIGHPVEQYYKDGVTIGSPEELESTLLQLINRLIVAPRCSRP</sequence>